<dbReference type="KEGG" id="mfk:E2N92_01220"/>
<evidence type="ECO:0000313" key="2">
    <source>
        <dbReference type="Proteomes" id="UP000826709"/>
    </source>
</evidence>
<protein>
    <submittedName>
        <fullName evidence="1">Peptidase M4</fullName>
    </submittedName>
</protein>
<dbReference type="EMBL" id="CP037968">
    <property type="protein sequence ID" value="QYZ78147.1"/>
    <property type="molecule type" value="Genomic_DNA"/>
</dbReference>
<sequence>MKERRGAVSVILIISLFLLALLPGPGCAAVWGSPEQIGGGPPSPGFFGPGSAGGGAVALYEADARPVSEAEARERLETYAKAFGPEVEVRDFTPFTQNYYAVLVDRATGLAVGEAVVDRYTGEAGPDPGPALTWRRSVPNGAATYDLHAAEAIAATFLEEFLPGATLLENRTFPGYHTFEYGRGEIEGMLSVNDRTGQVWVHTWHGQYIGGEEEGGHSGG</sequence>
<dbReference type="Proteomes" id="UP000826709">
    <property type="component" value="Chromosome"/>
</dbReference>
<name>A0A8G1A134_9EURY</name>
<dbReference type="RefSeq" id="WP_220681884.1">
    <property type="nucleotide sequence ID" value="NZ_CP037968.1"/>
</dbReference>
<organism evidence="1 2">
    <name type="scientific">Methanofollis formosanus</name>
    <dbReference type="NCBI Taxonomy" id="299308"/>
    <lineage>
        <taxon>Archaea</taxon>
        <taxon>Methanobacteriati</taxon>
        <taxon>Methanobacteriota</taxon>
        <taxon>Stenosarchaea group</taxon>
        <taxon>Methanomicrobia</taxon>
        <taxon>Methanomicrobiales</taxon>
        <taxon>Methanomicrobiaceae</taxon>
        <taxon>Methanofollis</taxon>
    </lineage>
</organism>
<proteinExistence type="predicted"/>
<dbReference type="OrthoDB" id="137613at2157"/>
<reference evidence="1" key="2">
    <citation type="submission" date="2019-03" db="EMBL/GenBank/DDBJ databases">
        <authorList>
            <person name="Chen S.-C."/>
            <person name="Wu S.-Y."/>
            <person name="Lai M.-C."/>
        </authorList>
    </citation>
    <scope>NUCLEOTIDE SEQUENCE</scope>
    <source>
        <strain evidence="1">ML15</strain>
    </source>
</reference>
<reference evidence="1" key="1">
    <citation type="journal article" date="2005" name="Int. J. Syst. Evol. Microbiol.">
        <title>Methanofollis formosanus sp. nov., isolated from a fish pond.</title>
        <authorList>
            <person name="Wu S.Y."/>
            <person name="Chen S.C."/>
            <person name="Lai M.C."/>
        </authorList>
    </citation>
    <scope>NUCLEOTIDE SEQUENCE</scope>
    <source>
        <strain evidence="1">ML15</strain>
    </source>
</reference>
<gene>
    <name evidence="1" type="ORF">E2N92_01220</name>
</gene>
<keyword evidence="2" id="KW-1185">Reference proteome</keyword>
<evidence type="ECO:0000313" key="1">
    <source>
        <dbReference type="EMBL" id="QYZ78147.1"/>
    </source>
</evidence>
<dbReference type="AlphaFoldDB" id="A0A8G1A134"/>
<accession>A0A8G1A134</accession>